<dbReference type="EMBL" id="UGFC01000003">
    <property type="protein sequence ID" value="STM08590.1"/>
    <property type="molecule type" value="Genomic_DNA"/>
</dbReference>
<comment type="subcellular location">
    <subcellularLocation>
        <location evidence="1">Membrane</location>
    </subcellularLocation>
</comment>
<dbReference type="AlphaFoldDB" id="A0A377CX93"/>
<evidence type="ECO:0000313" key="3">
    <source>
        <dbReference type="EMBL" id="STM08590.1"/>
    </source>
</evidence>
<dbReference type="SUPFAM" id="SSF54523">
    <property type="entry name" value="Pili subunits"/>
    <property type="match status" value="1"/>
</dbReference>
<proteinExistence type="predicted"/>
<name>A0A377CX93_ECOLX</name>
<gene>
    <name evidence="3" type="primary">pilS_2</name>
    <name evidence="3" type="ORF">NCTC7922_00186</name>
</gene>
<evidence type="ECO:0000259" key="2">
    <source>
        <dbReference type="Pfam" id="PF08805"/>
    </source>
</evidence>
<organism evidence="3 4">
    <name type="scientific">Escherichia coli</name>
    <dbReference type="NCBI Taxonomy" id="562"/>
    <lineage>
        <taxon>Bacteria</taxon>
        <taxon>Pseudomonadati</taxon>
        <taxon>Pseudomonadota</taxon>
        <taxon>Gammaproteobacteria</taxon>
        <taxon>Enterobacterales</taxon>
        <taxon>Enterobacteriaceae</taxon>
        <taxon>Escherichia</taxon>
    </lineage>
</organism>
<evidence type="ECO:0000313" key="4">
    <source>
        <dbReference type="Proteomes" id="UP000254174"/>
    </source>
</evidence>
<dbReference type="Pfam" id="PF08805">
    <property type="entry name" value="PilS"/>
    <property type="match status" value="1"/>
</dbReference>
<evidence type="ECO:0000256" key="1">
    <source>
        <dbReference type="ARBA" id="ARBA00004370"/>
    </source>
</evidence>
<sequence>MKAQKFQGQYTGTDYVKILTESGGLPADMIAGGNKAKNAWGGAVTIKVSSDKYSYVIESSNVPKKNCIDLVTSLRSSSMFTKINGNVTNKVDPSTVCNADKTTIKLETNS</sequence>
<dbReference type="Proteomes" id="UP000254174">
    <property type="component" value="Unassembled WGS sequence"/>
</dbReference>
<dbReference type="GO" id="GO:0016020">
    <property type="term" value="C:membrane"/>
    <property type="evidence" value="ECO:0007669"/>
    <property type="project" value="UniProtKB-SubCell"/>
</dbReference>
<dbReference type="InterPro" id="IPR045584">
    <property type="entry name" value="Pilin-like"/>
</dbReference>
<accession>A0A377CX93</accession>
<reference evidence="3 4" key="1">
    <citation type="submission" date="2018-06" db="EMBL/GenBank/DDBJ databases">
        <authorList>
            <consortium name="Pathogen Informatics"/>
            <person name="Doyle S."/>
        </authorList>
    </citation>
    <scope>NUCLEOTIDE SEQUENCE [LARGE SCALE GENOMIC DNA]</scope>
    <source>
        <strain evidence="3 4">NCTC7922</strain>
    </source>
</reference>
<dbReference type="Gene3D" id="3.30.1690.10">
    <property type="entry name" value="TcpA-like pilin"/>
    <property type="match status" value="1"/>
</dbReference>
<dbReference type="InterPro" id="IPR014911">
    <property type="entry name" value="PilS_N"/>
</dbReference>
<protein>
    <submittedName>
        <fullName evidence="3">Major pillin subunit</fullName>
    </submittedName>
</protein>
<feature type="domain" description="Type 4 secretion system PilS N-terminal" evidence="2">
    <location>
        <begin position="7"/>
        <end position="93"/>
    </location>
</feature>